<accession>A0AA88HWT2</accession>
<proteinExistence type="predicted"/>
<keyword evidence="3" id="KW-1185">Reference proteome</keyword>
<evidence type="ECO:0000313" key="3">
    <source>
        <dbReference type="Proteomes" id="UP001187531"/>
    </source>
</evidence>
<dbReference type="Proteomes" id="UP001187531">
    <property type="component" value="Unassembled WGS sequence"/>
</dbReference>
<comment type="caution">
    <text evidence="2">The sequence shown here is derived from an EMBL/GenBank/DDBJ whole genome shotgun (WGS) entry which is preliminary data.</text>
</comment>
<dbReference type="EMBL" id="JAVRJZ010000012">
    <property type="protein sequence ID" value="KAK2715626.1"/>
    <property type="molecule type" value="Genomic_DNA"/>
</dbReference>
<evidence type="ECO:0000256" key="1">
    <source>
        <dbReference type="SAM" id="MobiDB-lite"/>
    </source>
</evidence>
<sequence>MGERDERRQRLGMNPEVGQPQAGMSGLMVSQATTLTMAGGQMTTTVQAQQDPNQLPQIPLQVCLRFT</sequence>
<gene>
    <name evidence="2" type="ORF">QYM36_010261</name>
</gene>
<reference evidence="2" key="1">
    <citation type="submission" date="2023-07" db="EMBL/GenBank/DDBJ databases">
        <title>Chromosome-level genome assembly of Artemia franciscana.</title>
        <authorList>
            <person name="Jo E."/>
        </authorList>
    </citation>
    <scope>NUCLEOTIDE SEQUENCE</scope>
    <source>
        <tissue evidence="2">Whole body</tissue>
    </source>
</reference>
<organism evidence="2 3">
    <name type="scientific">Artemia franciscana</name>
    <name type="common">Brine shrimp</name>
    <name type="synonym">Artemia sanfranciscana</name>
    <dbReference type="NCBI Taxonomy" id="6661"/>
    <lineage>
        <taxon>Eukaryota</taxon>
        <taxon>Metazoa</taxon>
        <taxon>Ecdysozoa</taxon>
        <taxon>Arthropoda</taxon>
        <taxon>Crustacea</taxon>
        <taxon>Branchiopoda</taxon>
        <taxon>Anostraca</taxon>
        <taxon>Artemiidae</taxon>
        <taxon>Artemia</taxon>
    </lineage>
</organism>
<evidence type="ECO:0000313" key="2">
    <source>
        <dbReference type="EMBL" id="KAK2715626.1"/>
    </source>
</evidence>
<feature type="region of interest" description="Disordered" evidence="1">
    <location>
        <begin position="1"/>
        <end position="24"/>
    </location>
</feature>
<dbReference type="AlphaFoldDB" id="A0AA88HWT2"/>
<protein>
    <submittedName>
        <fullName evidence="2">Uncharacterized protein</fullName>
    </submittedName>
</protein>
<name>A0AA88HWT2_ARTSF</name>